<sequence length="755" mass="79776">MKRRTWILSALGATGALVVGWGAMPARSRLGSPELMLPTQGDVALNGWIKIAADGAVVLAMPRSEMGQGVHTALAMLVAEELDVPLARVRLEQAGADSIYGNVAMLVASLPFHPLDSEGEHKPAKIKLAEWMVGKIARELGINATGGSSSVADLWEPLRMAAATARASLVQAAAAAWKVPASEITVRDGVMQHASGQSAHYGQMGAAAAGSTPANITPKARQDWKLIGQSAARNDIPAKVMGQAQFGMDVRLPGMLFAAVRMNPVLGGAAAPMDTQAALALPGVSQVVALDAWGGGTGGLAVVASNTWQARQGAQAVKVQWPEAETGAADTVRIQAHLLDALNTESGFTFHEQGLPLKAEQTAVSRIRALYGAPYLAHATMEPMNCTAQVKDNKVDIWVPTQVPQMARAMAAKVAGVKEEQVTVHVTLLGGGFGRRLEVDFVGQAVQVAMACKGAPVQLVWSREEDMTHDFYRPTHLAMFQASIDAQGEVSSLRIKSAGDAITPRWMARAAPHLSGPIDMPDKTTSEGLFDLPYGFLNQHMSHVATKSGVPVGFWRSVGHSHNAFFSESFIDELARTTKQDPLAFRLKLLKDAPRYAAVLQLAADKAGWGKPMPAGRAQGIALHKSFGSIVAQVAEVSVEQGQIRVHRVVCAIDCGTVVNPDTVAQQMESSVVYALSAALFGKIDIVGGVVQQSNFPSYPMVTLSQAPTVETHIVPSTRHPAGVGEPAVPPLAPAVGNALFALTGKRQMDLPLKV</sequence>
<feature type="domain" description="Aldehyde oxidase/xanthine dehydrogenase a/b hammerhead" evidence="1">
    <location>
        <begin position="241"/>
        <end position="326"/>
    </location>
</feature>
<dbReference type="Gene3D" id="3.90.1170.50">
    <property type="entry name" value="Aldehyde oxidase/xanthine dehydrogenase, a/b hammerhead"/>
    <property type="match status" value="1"/>
</dbReference>
<accession>A0A2T7UDK8</accession>
<dbReference type="InterPro" id="IPR008274">
    <property type="entry name" value="AldOxase/xan_DH_MoCoBD1"/>
</dbReference>
<dbReference type="PANTHER" id="PTHR47495">
    <property type="entry name" value="ALDEHYDE DEHYDROGENASE"/>
    <property type="match status" value="1"/>
</dbReference>
<comment type="caution">
    <text evidence="2">The sequence shown here is derived from an EMBL/GenBank/DDBJ whole genome shotgun (WGS) entry which is preliminary data.</text>
</comment>
<dbReference type="EMBL" id="LFYT02000010">
    <property type="protein sequence ID" value="PVE42795.1"/>
    <property type="molecule type" value="Genomic_DNA"/>
</dbReference>
<dbReference type="STRING" id="1293045.H663_13715"/>
<dbReference type="Gene3D" id="3.30.365.10">
    <property type="entry name" value="Aldehyde oxidase/xanthine dehydrogenase, molybdopterin binding domain"/>
    <property type="match status" value="4"/>
</dbReference>
<reference evidence="2" key="1">
    <citation type="submission" date="2017-04" db="EMBL/GenBank/DDBJ databases">
        <title>Unexpected and diverse lifestyles within the genus Limnohabitans.</title>
        <authorList>
            <person name="Kasalicky V."/>
            <person name="Mehrshad M."/>
            <person name="Andrei S.-A."/>
            <person name="Salcher M."/>
            <person name="Kratochvilova H."/>
            <person name="Simek K."/>
            <person name="Ghai R."/>
        </authorList>
    </citation>
    <scope>NUCLEOTIDE SEQUENCE [LARGE SCALE GENOMIC DNA]</scope>
    <source>
        <strain evidence="2">II-D5</strain>
    </source>
</reference>
<dbReference type="SMART" id="SM01008">
    <property type="entry name" value="Ald_Xan_dh_C"/>
    <property type="match status" value="1"/>
</dbReference>
<dbReference type="InterPro" id="IPR036856">
    <property type="entry name" value="Ald_Oxase/Xan_DH_a/b_sf"/>
</dbReference>
<dbReference type="InterPro" id="IPR037165">
    <property type="entry name" value="AldOxase/xan_DH_Mopterin-bd_sf"/>
</dbReference>
<organism evidence="2 3">
    <name type="scientific">Limnohabitans planktonicus II-D5</name>
    <dbReference type="NCBI Taxonomy" id="1293045"/>
    <lineage>
        <taxon>Bacteria</taxon>
        <taxon>Pseudomonadati</taxon>
        <taxon>Pseudomonadota</taxon>
        <taxon>Betaproteobacteria</taxon>
        <taxon>Burkholderiales</taxon>
        <taxon>Comamonadaceae</taxon>
        <taxon>Limnohabitans</taxon>
    </lineage>
</organism>
<dbReference type="Pfam" id="PF02738">
    <property type="entry name" value="MoCoBD_1"/>
    <property type="match status" value="1"/>
</dbReference>
<dbReference type="GO" id="GO:0016491">
    <property type="term" value="F:oxidoreductase activity"/>
    <property type="evidence" value="ECO:0007669"/>
    <property type="project" value="InterPro"/>
</dbReference>
<gene>
    <name evidence="2" type="ORF">H663_009780</name>
</gene>
<dbReference type="InterPro" id="IPR000674">
    <property type="entry name" value="Ald_Oxase/Xan_DH_a/b"/>
</dbReference>
<dbReference type="InterPro" id="IPR012368">
    <property type="entry name" value="OxRdtase_Mopterin-bd_su_IorB"/>
</dbReference>
<dbReference type="PANTHER" id="PTHR47495:SF2">
    <property type="entry name" value="ALDEHYDE DEHYDROGENASE"/>
    <property type="match status" value="1"/>
</dbReference>
<proteinExistence type="predicted"/>
<dbReference type="OrthoDB" id="9767994at2"/>
<dbReference type="RefSeq" id="WP_053174029.1">
    <property type="nucleotide sequence ID" value="NZ_LFYT02000010.1"/>
</dbReference>
<dbReference type="SUPFAM" id="SSF54665">
    <property type="entry name" value="CO dehydrogenase molybdoprotein N-domain-like"/>
    <property type="match status" value="1"/>
</dbReference>
<dbReference type="InterPro" id="IPR052516">
    <property type="entry name" value="N-heterocyclic_Hydroxylase"/>
</dbReference>
<dbReference type="AlphaFoldDB" id="A0A2T7UDK8"/>
<dbReference type="PIRSF" id="PIRSF036389">
    <property type="entry name" value="IOR_B"/>
    <property type="match status" value="1"/>
</dbReference>
<dbReference type="SUPFAM" id="SSF56003">
    <property type="entry name" value="Molybdenum cofactor-binding domain"/>
    <property type="match status" value="2"/>
</dbReference>
<evidence type="ECO:0000313" key="2">
    <source>
        <dbReference type="EMBL" id="PVE42795.1"/>
    </source>
</evidence>
<name>A0A2T7UDK8_9BURK</name>
<dbReference type="InterPro" id="IPR046867">
    <property type="entry name" value="AldOxase/xan_DH_MoCoBD2"/>
</dbReference>
<keyword evidence="3" id="KW-1185">Reference proteome</keyword>
<dbReference type="Pfam" id="PF20256">
    <property type="entry name" value="MoCoBD_2"/>
    <property type="match status" value="2"/>
</dbReference>
<evidence type="ECO:0000259" key="1">
    <source>
        <dbReference type="SMART" id="SM01008"/>
    </source>
</evidence>
<protein>
    <submittedName>
        <fullName evidence="2">Acylaldehyde oxidase</fullName>
    </submittedName>
</protein>
<dbReference type="Proteomes" id="UP000037507">
    <property type="component" value="Unassembled WGS sequence"/>
</dbReference>
<evidence type="ECO:0000313" key="3">
    <source>
        <dbReference type="Proteomes" id="UP000037507"/>
    </source>
</evidence>